<dbReference type="PANTHER" id="PTHR33223">
    <property type="entry name" value="CCHC-TYPE DOMAIN-CONTAINING PROTEIN"/>
    <property type="match status" value="1"/>
</dbReference>
<dbReference type="InterPro" id="IPR005162">
    <property type="entry name" value="Retrotrans_gag_dom"/>
</dbReference>
<dbReference type="OrthoDB" id="783749at2759"/>
<feature type="compositionally biased region" description="Basic and acidic residues" evidence="1">
    <location>
        <begin position="291"/>
        <end position="303"/>
    </location>
</feature>
<feature type="region of interest" description="Disordered" evidence="1">
    <location>
        <begin position="232"/>
        <end position="271"/>
    </location>
</feature>
<organism evidence="3 4">
    <name type="scientific">Colocasia esculenta</name>
    <name type="common">Wild taro</name>
    <name type="synonym">Arum esculentum</name>
    <dbReference type="NCBI Taxonomy" id="4460"/>
    <lineage>
        <taxon>Eukaryota</taxon>
        <taxon>Viridiplantae</taxon>
        <taxon>Streptophyta</taxon>
        <taxon>Embryophyta</taxon>
        <taxon>Tracheophyta</taxon>
        <taxon>Spermatophyta</taxon>
        <taxon>Magnoliopsida</taxon>
        <taxon>Liliopsida</taxon>
        <taxon>Araceae</taxon>
        <taxon>Aroideae</taxon>
        <taxon>Colocasieae</taxon>
        <taxon>Colocasia</taxon>
    </lineage>
</organism>
<proteinExistence type="predicted"/>
<gene>
    <name evidence="3" type="ORF">Taro_009647</name>
</gene>
<keyword evidence="4" id="KW-1185">Reference proteome</keyword>
<evidence type="ECO:0000259" key="2">
    <source>
        <dbReference type="Pfam" id="PF03732"/>
    </source>
</evidence>
<sequence length="788" mass="89323">MVEQMIEMKLAERGDGEHIAFDVYRVPYPAHHAVKRLPSGITKPPKFDKFNGRGSPKEHIAYYINVMGDLASDESYLLKFFSSSLTGLAFEWYSSLSAGSISDWADMQKKFRERFYIAEREVTVAELYATRQRNDESALDYIQRWRNLSMRCKHPPHQEDAVQICKQNLKRELLERMIGMEIRSFDRLNNVVAEIEAFLIKYSTSLATAPKSKPAEKKPAGKEVHVVDLKTFEQEKSKGGATAESSDSKPGPQRKLIPFQDKLPEEVSEASTQKTYENYVLTPIREKEGWHEVPKRTKKKLEVKPTPQVQKPEMKPAPQVQIRGVTPQPPAPVVTPVWYETLPQFIIPRSGNRRRRAPLPLYRGGNPSLERLQALINELDEYEQPDRYPVRLQEYVPWEELEKLTLEAPVAQETPQPEEELFWGQEPVELKKKKKKRSKKKKKAVATLSCNTISSLLGLVEHHDNEEICSSSNDVNQVGSSGLEFTTRTGRRWGRLAPANQNIIFRGEPSYQIPEPEVRGTQIPPPLGLYKNEETGGMVPSFAEFLAAKEQAEVASTPPKTQKKVSQKPVGPVVEVQAESHADDQEKLKRDDMGAADWIIKLLKKVPTRFSIWDILSFSEETRRAIILALQALTHYEACLAEMQIPEEIVDPLVPILGLPDMSSAVTKMTMRQQIPSYQRLSQREMFRKLWYPPNMDKDLLKITPCPGLGLSLGGQYTVDMISIVNQAERDSSGVVYDDYLEEGPEAKIDTIANEESPLEVVVSPICTPPEPSTTQVLPVAEELTNDK</sequence>
<dbReference type="EMBL" id="NMUH01000339">
    <property type="protein sequence ID" value="MQL77236.1"/>
    <property type="molecule type" value="Genomic_DNA"/>
</dbReference>
<feature type="region of interest" description="Disordered" evidence="1">
    <location>
        <begin position="291"/>
        <end position="326"/>
    </location>
</feature>
<dbReference type="PANTHER" id="PTHR33223:SF11">
    <property type="entry name" value="ELEMENT PROTEIN, PUTATIVE-RELATED"/>
    <property type="match status" value="1"/>
</dbReference>
<dbReference type="AlphaFoldDB" id="A0A843U4K8"/>
<protein>
    <recommendedName>
        <fullName evidence="2">Retrotransposon gag domain-containing protein</fullName>
    </recommendedName>
</protein>
<evidence type="ECO:0000313" key="4">
    <source>
        <dbReference type="Proteomes" id="UP000652761"/>
    </source>
</evidence>
<comment type="caution">
    <text evidence="3">The sequence shown here is derived from an EMBL/GenBank/DDBJ whole genome shotgun (WGS) entry which is preliminary data.</text>
</comment>
<reference evidence="3" key="1">
    <citation type="submission" date="2017-07" db="EMBL/GenBank/DDBJ databases">
        <title>Taro Niue Genome Assembly and Annotation.</title>
        <authorList>
            <person name="Atibalentja N."/>
            <person name="Keating K."/>
            <person name="Fields C.J."/>
        </authorList>
    </citation>
    <scope>NUCLEOTIDE SEQUENCE</scope>
    <source>
        <strain evidence="3">Niue_2</strain>
        <tissue evidence="3">Leaf</tissue>
    </source>
</reference>
<accession>A0A843U4K8</accession>
<feature type="non-terminal residue" evidence="3">
    <location>
        <position position="788"/>
    </location>
</feature>
<feature type="domain" description="Retrotransposon gag" evidence="2">
    <location>
        <begin position="79"/>
        <end position="162"/>
    </location>
</feature>
<dbReference type="Proteomes" id="UP000652761">
    <property type="component" value="Unassembled WGS sequence"/>
</dbReference>
<name>A0A843U4K8_COLES</name>
<evidence type="ECO:0000256" key="1">
    <source>
        <dbReference type="SAM" id="MobiDB-lite"/>
    </source>
</evidence>
<evidence type="ECO:0000313" key="3">
    <source>
        <dbReference type="EMBL" id="MQL77236.1"/>
    </source>
</evidence>
<dbReference type="Pfam" id="PF03732">
    <property type="entry name" value="Retrotrans_gag"/>
    <property type="match status" value="1"/>
</dbReference>